<evidence type="ECO:0000313" key="5">
    <source>
        <dbReference type="Proteomes" id="UP000231962"/>
    </source>
</evidence>
<feature type="signal peptide" evidence="2">
    <location>
        <begin position="1"/>
        <end position="24"/>
    </location>
</feature>
<proteinExistence type="predicted"/>
<name>A0A2M9ZP62_9LEPT</name>
<gene>
    <name evidence="3" type="ORF">CH360_03735</name>
    <name evidence="4" type="ORF">CH373_06875</name>
</gene>
<dbReference type="RefSeq" id="WP_100712662.1">
    <property type="nucleotide sequence ID" value="NZ_NPDY01000002.1"/>
</dbReference>
<feature type="region of interest" description="Disordered" evidence="1">
    <location>
        <begin position="127"/>
        <end position="152"/>
    </location>
</feature>
<feature type="chain" id="PRO_5015000285" description="Lipoprotein" evidence="2">
    <location>
        <begin position="25"/>
        <end position="152"/>
    </location>
</feature>
<evidence type="ECO:0000313" key="3">
    <source>
        <dbReference type="EMBL" id="PJZ70655.1"/>
    </source>
</evidence>
<reference evidence="5 6" key="1">
    <citation type="submission" date="2017-07" db="EMBL/GenBank/DDBJ databases">
        <title>Leptospira spp. isolated from tropical soils.</title>
        <authorList>
            <person name="Thibeaux R."/>
            <person name="Iraola G."/>
            <person name="Ferres I."/>
            <person name="Bierque E."/>
            <person name="Girault D."/>
            <person name="Soupe-Gilbert M.-E."/>
            <person name="Picardeau M."/>
            <person name="Goarant C."/>
        </authorList>
    </citation>
    <scope>NUCLEOTIDE SEQUENCE [LARGE SCALE GENOMIC DNA]</scope>
    <source>
        <strain evidence="4 6">FH1-B-B1</strain>
        <strain evidence="3 5">FH1-B-C1</strain>
    </source>
</reference>
<protein>
    <recommendedName>
        <fullName evidence="7">Lipoprotein</fullName>
    </recommendedName>
</protein>
<dbReference type="OrthoDB" id="344888at2"/>
<evidence type="ECO:0000256" key="1">
    <source>
        <dbReference type="SAM" id="MobiDB-lite"/>
    </source>
</evidence>
<evidence type="ECO:0000313" key="6">
    <source>
        <dbReference type="Proteomes" id="UP000231990"/>
    </source>
</evidence>
<feature type="compositionally biased region" description="Polar residues" evidence="1">
    <location>
        <begin position="135"/>
        <end position="144"/>
    </location>
</feature>
<dbReference type="Proteomes" id="UP000231962">
    <property type="component" value="Unassembled WGS sequence"/>
</dbReference>
<dbReference type="AlphaFoldDB" id="A0A2M9ZP62"/>
<dbReference type="Proteomes" id="UP000231990">
    <property type="component" value="Unassembled WGS sequence"/>
</dbReference>
<keyword evidence="5" id="KW-1185">Reference proteome</keyword>
<dbReference type="EMBL" id="NPDZ01000003">
    <property type="protein sequence ID" value="PJZ73866.1"/>
    <property type="molecule type" value="Genomic_DNA"/>
</dbReference>
<evidence type="ECO:0000313" key="4">
    <source>
        <dbReference type="EMBL" id="PJZ73866.1"/>
    </source>
</evidence>
<sequence>MKKLSLFYLGATFLLLSNCSGSFALGDIGGRIRNPQLFESATIIRSSDYLELGESIGESSTFFLFGLWPVTNPLNVDYALSEAVRKIPGGKTIIRLKIWQETHLFFPVGTVSVLKVKGMVVGAAHEEVSPAPPRNQGSGTQNDGGISVGGKK</sequence>
<accession>A0A2M9ZP62</accession>
<organism evidence="4 6">
    <name type="scientific">Leptospira perolatii</name>
    <dbReference type="NCBI Taxonomy" id="2023191"/>
    <lineage>
        <taxon>Bacteria</taxon>
        <taxon>Pseudomonadati</taxon>
        <taxon>Spirochaetota</taxon>
        <taxon>Spirochaetia</taxon>
        <taxon>Leptospirales</taxon>
        <taxon>Leptospiraceae</taxon>
        <taxon>Leptospira</taxon>
    </lineage>
</organism>
<comment type="caution">
    <text evidence="4">The sequence shown here is derived from an EMBL/GenBank/DDBJ whole genome shotgun (WGS) entry which is preliminary data.</text>
</comment>
<dbReference type="EMBL" id="NPDY01000002">
    <property type="protein sequence ID" value="PJZ70655.1"/>
    <property type="molecule type" value="Genomic_DNA"/>
</dbReference>
<keyword evidence="2" id="KW-0732">Signal</keyword>
<evidence type="ECO:0008006" key="7">
    <source>
        <dbReference type="Google" id="ProtNLM"/>
    </source>
</evidence>
<evidence type="ECO:0000256" key="2">
    <source>
        <dbReference type="SAM" id="SignalP"/>
    </source>
</evidence>